<name>A0A7J0GW55_9ERIC</name>
<dbReference type="AlphaFoldDB" id="A0A7J0GW55"/>
<evidence type="ECO:0000313" key="1">
    <source>
        <dbReference type="EMBL" id="GFZ15069.1"/>
    </source>
</evidence>
<organism evidence="1 2">
    <name type="scientific">Actinidia rufa</name>
    <dbReference type="NCBI Taxonomy" id="165716"/>
    <lineage>
        <taxon>Eukaryota</taxon>
        <taxon>Viridiplantae</taxon>
        <taxon>Streptophyta</taxon>
        <taxon>Embryophyta</taxon>
        <taxon>Tracheophyta</taxon>
        <taxon>Spermatophyta</taxon>
        <taxon>Magnoliopsida</taxon>
        <taxon>eudicotyledons</taxon>
        <taxon>Gunneridae</taxon>
        <taxon>Pentapetalae</taxon>
        <taxon>asterids</taxon>
        <taxon>Ericales</taxon>
        <taxon>Actinidiaceae</taxon>
        <taxon>Actinidia</taxon>
    </lineage>
</organism>
<dbReference type="Proteomes" id="UP000585474">
    <property type="component" value="Unassembled WGS sequence"/>
</dbReference>
<comment type="caution">
    <text evidence="1">The sequence shown here is derived from an EMBL/GenBank/DDBJ whole genome shotgun (WGS) entry which is preliminary data.</text>
</comment>
<evidence type="ECO:0000313" key="2">
    <source>
        <dbReference type="Proteomes" id="UP000585474"/>
    </source>
</evidence>
<proteinExistence type="predicted"/>
<accession>A0A7J0GW55</accession>
<protein>
    <submittedName>
        <fullName evidence="1">Uncharacterized protein</fullName>
    </submittedName>
</protein>
<sequence length="112" mass="11847">MPPAVISHPSFNAVDTPSLPDDDSSVSAISSAQTVAVCGSILHRAPACKTLELAYNGSSAEASAQAQPDFALAVFGSRMVRDIEKLDDPTVGDHRIIYLFIFPHPILDPNTA</sequence>
<reference evidence="1 2" key="1">
    <citation type="submission" date="2019-07" db="EMBL/GenBank/DDBJ databases">
        <title>De Novo Assembly of kiwifruit Actinidia rufa.</title>
        <authorList>
            <person name="Sugita-Konishi S."/>
            <person name="Sato K."/>
            <person name="Mori E."/>
            <person name="Abe Y."/>
            <person name="Kisaki G."/>
            <person name="Hamano K."/>
            <person name="Suezawa K."/>
            <person name="Otani M."/>
            <person name="Fukuda T."/>
            <person name="Manabe T."/>
            <person name="Gomi K."/>
            <person name="Tabuchi M."/>
            <person name="Akimitsu K."/>
            <person name="Kataoka I."/>
        </authorList>
    </citation>
    <scope>NUCLEOTIDE SEQUENCE [LARGE SCALE GENOMIC DNA]</scope>
    <source>
        <strain evidence="2">cv. Fuchu</strain>
    </source>
</reference>
<dbReference type="EMBL" id="BJWL01000024">
    <property type="protein sequence ID" value="GFZ15069.1"/>
    <property type="molecule type" value="Genomic_DNA"/>
</dbReference>
<keyword evidence="2" id="KW-1185">Reference proteome</keyword>
<gene>
    <name evidence="1" type="ORF">Acr_24g0012590</name>
</gene>